<dbReference type="PANTHER" id="PTHR23408:SF3">
    <property type="entry name" value="METHYLMALONIC ACIDURIA TYPE A PROTEIN, MITOCHONDRIAL"/>
    <property type="match status" value="1"/>
</dbReference>
<dbReference type="NCBIfam" id="NF006958">
    <property type="entry name" value="PRK09435.1"/>
    <property type="match status" value="1"/>
</dbReference>
<dbReference type="Gene3D" id="1.10.287.130">
    <property type="match status" value="1"/>
</dbReference>
<dbReference type="GO" id="GO:0005525">
    <property type="term" value="F:GTP binding"/>
    <property type="evidence" value="ECO:0007669"/>
    <property type="project" value="InterPro"/>
</dbReference>
<name>A0A9Q7ACD0_9BACT</name>
<dbReference type="Proteomes" id="UP000671879">
    <property type="component" value="Chromosome"/>
</dbReference>
<dbReference type="GO" id="GO:0005737">
    <property type="term" value="C:cytoplasm"/>
    <property type="evidence" value="ECO:0007669"/>
    <property type="project" value="TreeGrafter"/>
</dbReference>
<evidence type="ECO:0000256" key="1">
    <source>
        <dbReference type="ARBA" id="ARBA00009625"/>
    </source>
</evidence>
<reference evidence="4" key="1">
    <citation type="submission" date="2021-04" db="EMBL/GenBank/DDBJ databases">
        <title>A novel Synergistetes isolate from a pyrite-forming mixed culture.</title>
        <authorList>
            <person name="Bunk B."/>
            <person name="Sproer C."/>
            <person name="Spring S."/>
            <person name="Pester M."/>
        </authorList>
    </citation>
    <scope>NUCLEOTIDE SEQUENCE [LARGE SCALE GENOMIC DNA]</scope>
    <source>
        <strain evidence="4">J.5.4.2-T.3.5.2</strain>
    </source>
</reference>
<dbReference type="NCBIfam" id="TIGR00750">
    <property type="entry name" value="lao"/>
    <property type="match status" value="1"/>
</dbReference>
<keyword evidence="4" id="KW-1185">Reference proteome</keyword>
<dbReference type="EC" id="3.6.5.-" evidence="3"/>
<evidence type="ECO:0000313" key="4">
    <source>
        <dbReference type="Proteomes" id="UP000671879"/>
    </source>
</evidence>
<accession>A0A9Q7ACD0</accession>
<dbReference type="SUPFAM" id="SSF52540">
    <property type="entry name" value="P-loop containing nucleoside triphosphate hydrolases"/>
    <property type="match status" value="1"/>
</dbReference>
<sequence length="371" mass="39987">MTGATRPEWTPEGAGSEFACRVMAGVDGEETRRRPLASGPKRLTVDDYVAGILAGERMILSRAITLIESNAPKHFDQGQEIVQKILPHAGRSLRIGITGVPGVGKSTTIEALGCHLCDEGKKVAVLAVDPSSSLSRGSILGDKTRMEQLSRRPEAFIRPSPSGGTLGGVTRKSRETLLLCEAAGYDVILVETVGVGQGETTVRSMVDHFLLLVLTGAGDDLQGIKKGILELADSIWVNKADGANRQRALATRADYDQILHYIRPATPGWSTRAQVCSALTGEGIAQIWQTASEFRRVVAASGLLEKRRSQQTLAWVRSMTEEHLRNRIARNGALAEATELLERKVSSGELAPTLAAREIIAVMEKTLFLST</sequence>
<keyword evidence="3" id="KW-0378">Hydrolase</keyword>
<gene>
    <name evidence="3" type="primary">meaB</name>
    <name evidence="3" type="ORF">KAR29_10965</name>
</gene>
<dbReference type="SMART" id="SM00382">
    <property type="entry name" value="AAA"/>
    <property type="match status" value="1"/>
</dbReference>
<protein>
    <submittedName>
        <fullName evidence="3">Methylmalonyl Co-A mutase-associated GTPase MeaB</fullName>
        <ecNumber evidence="3">3.6.5.-</ecNumber>
    </submittedName>
</protein>
<dbReference type="GO" id="GO:0003924">
    <property type="term" value="F:GTPase activity"/>
    <property type="evidence" value="ECO:0007669"/>
    <property type="project" value="InterPro"/>
</dbReference>
<dbReference type="CDD" id="cd03114">
    <property type="entry name" value="MMAA-like"/>
    <property type="match status" value="1"/>
</dbReference>
<dbReference type="KEGG" id="aram:KAR29_10965"/>
<dbReference type="PANTHER" id="PTHR23408">
    <property type="entry name" value="METHYLMALONYL-COA MUTASE"/>
    <property type="match status" value="1"/>
</dbReference>
<dbReference type="RefSeq" id="WP_274373034.1">
    <property type="nucleotide sequence ID" value="NZ_CP072943.1"/>
</dbReference>
<dbReference type="Pfam" id="PF03308">
    <property type="entry name" value="MeaB"/>
    <property type="match status" value="1"/>
</dbReference>
<dbReference type="EMBL" id="CP072943">
    <property type="protein sequence ID" value="QTX31844.1"/>
    <property type="molecule type" value="Genomic_DNA"/>
</dbReference>
<evidence type="ECO:0000259" key="2">
    <source>
        <dbReference type="SMART" id="SM00382"/>
    </source>
</evidence>
<dbReference type="InterPro" id="IPR005129">
    <property type="entry name" value="GTPase_ArgK"/>
</dbReference>
<comment type="similarity">
    <text evidence="1">Belongs to the SIMIBI class G3E GTPase family. ArgK/MeaB subfamily.</text>
</comment>
<dbReference type="InterPro" id="IPR027417">
    <property type="entry name" value="P-loop_NTPase"/>
</dbReference>
<dbReference type="AlphaFoldDB" id="A0A9Q7ACD0"/>
<feature type="domain" description="AAA+ ATPase" evidence="2">
    <location>
        <begin position="91"/>
        <end position="241"/>
    </location>
</feature>
<proteinExistence type="inferred from homology"/>
<organism evidence="3 4">
    <name type="scientific">Aminithiophilus ramosus</name>
    <dbReference type="NCBI Taxonomy" id="3029084"/>
    <lineage>
        <taxon>Bacteria</taxon>
        <taxon>Thermotogati</taxon>
        <taxon>Synergistota</taxon>
        <taxon>Synergistia</taxon>
        <taxon>Synergistales</taxon>
        <taxon>Aminithiophilaceae</taxon>
        <taxon>Aminithiophilus</taxon>
    </lineage>
</organism>
<evidence type="ECO:0000313" key="3">
    <source>
        <dbReference type="EMBL" id="QTX31844.1"/>
    </source>
</evidence>
<dbReference type="Gene3D" id="1.20.5.170">
    <property type="match status" value="1"/>
</dbReference>
<dbReference type="Gene3D" id="3.40.50.300">
    <property type="entry name" value="P-loop containing nucleotide triphosphate hydrolases"/>
    <property type="match status" value="1"/>
</dbReference>
<dbReference type="InterPro" id="IPR003593">
    <property type="entry name" value="AAA+_ATPase"/>
</dbReference>